<organism evidence="6 7">
    <name type="scientific">Edaphobacter aggregans</name>
    <dbReference type="NCBI Taxonomy" id="570835"/>
    <lineage>
        <taxon>Bacteria</taxon>
        <taxon>Pseudomonadati</taxon>
        <taxon>Acidobacteriota</taxon>
        <taxon>Terriglobia</taxon>
        <taxon>Terriglobales</taxon>
        <taxon>Acidobacteriaceae</taxon>
        <taxon>Edaphobacter</taxon>
    </lineage>
</organism>
<dbReference type="PIRSF" id="PIRSF001112">
    <property type="entry name" value="Epoxide_hydrolase"/>
    <property type="match status" value="1"/>
</dbReference>
<comment type="caution">
    <text evidence="6">The sequence shown here is derived from an EMBL/GenBank/DDBJ whole genome shotgun (WGS) entry which is preliminary data.</text>
</comment>
<dbReference type="Pfam" id="PF06441">
    <property type="entry name" value="EHN"/>
    <property type="match status" value="1"/>
</dbReference>
<feature type="active site" description="Nucleophile" evidence="4">
    <location>
        <position position="226"/>
    </location>
</feature>
<keyword evidence="7" id="KW-1185">Reference proteome</keyword>
<dbReference type="Proteomes" id="UP000269669">
    <property type="component" value="Unassembled WGS sequence"/>
</dbReference>
<dbReference type="PANTHER" id="PTHR21661:SF35">
    <property type="entry name" value="EPOXIDE HYDROLASE"/>
    <property type="match status" value="1"/>
</dbReference>
<feature type="active site" description="Proton acceptor" evidence="4">
    <location>
        <position position="421"/>
    </location>
</feature>
<dbReference type="GO" id="GO:0097176">
    <property type="term" value="P:epoxide metabolic process"/>
    <property type="evidence" value="ECO:0007669"/>
    <property type="project" value="TreeGrafter"/>
</dbReference>
<name>A0A3R9QK38_9BACT</name>
<dbReference type="GO" id="GO:0004301">
    <property type="term" value="F:epoxide hydrolase activity"/>
    <property type="evidence" value="ECO:0007669"/>
    <property type="project" value="TreeGrafter"/>
</dbReference>
<dbReference type="InterPro" id="IPR019546">
    <property type="entry name" value="TAT_signal_bac_arc"/>
</dbReference>
<dbReference type="InterPro" id="IPR016292">
    <property type="entry name" value="Epoxide_hydrolase"/>
</dbReference>
<dbReference type="InterPro" id="IPR029058">
    <property type="entry name" value="AB_hydrolase_fold"/>
</dbReference>
<evidence type="ECO:0000256" key="4">
    <source>
        <dbReference type="PIRSR" id="PIRSR001112-1"/>
    </source>
</evidence>
<feature type="domain" description="Epoxide hydrolase N-terminal" evidence="5">
    <location>
        <begin position="53"/>
        <end position="156"/>
    </location>
</feature>
<dbReference type="SUPFAM" id="SSF53474">
    <property type="entry name" value="alpha/beta-Hydrolases"/>
    <property type="match status" value="1"/>
</dbReference>
<dbReference type="EMBL" id="RSDW01000001">
    <property type="protein sequence ID" value="RSL18441.1"/>
    <property type="molecule type" value="Genomic_DNA"/>
</dbReference>
<evidence type="ECO:0000256" key="1">
    <source>
        <dbReference type="ARBA" id="ARBA00010088"/>
    </source>
</evidence>
<dbReference type="InterPro" id="IPR006311">
    <property type="entry name" value="TAT_signal"/>
</dbReference>
<feature type="active site" description="Proton donor" evidence="4">
    <location>
        <position position="365"/>
    </location>
</feature>
<dbReference type="OrthoDB" id="9780765at2"/>
<gene>
    <name evidence="6" type="ORF">EDE15_4012</name>
</gene>
<dbReference type="PROSITE" id="PS51318">
    <property type="entry name" value="TAT"/>
    <property type="match status" value="1"/>
</dbReference>
<accession>A0A3R9QK38</accession>
<dbReference type="Gene3D" id="3.40.50.1820">
    <property type="entry name" value="alpha/beta hydrolase"/>
    <property type="match status" value="1"/>
</dbReference>
<keyword evidence="3" id="KW-0378">Hydrolase</keyword>
<evidence type="ECO:0000259" key="5">
    <source>
        <dbReference type="Pfam" id="PF06441"/>
    </source>
</evidence>
<evidence type="ECO:0000313" key="7">
    <source>
        <dbReference type="Proteomes" id="UP000269669"/>
    </source>
</evidence>
<evidence type="ECO:0000256" key="2">
    <source>
        <dbReference type="ARBA" id="ARBA00022797"/>
    </source>
</evidence>
<dbReference type="PANTHER" id="PTHR21661">
    <property type="entry name" value="EPOXIDE HYDROLASE 1-RELATED"/>
    <property type="match status" value="1"/>
</dbReference>
<dbReference type="RefSeq" id="WP_125486806.1">
    <property type="nucleotide sequence ID" value="NZ_RSDW01000001.1"/>
</dbReference>
<dbReference type="PRINTS" id="PR00412">
    <property type="entry name" value="EPOXHYDRLASE"/>
</dbReference>
<proteinExistence type="inferred from homology"/>
<keyword evidence="2" id="KW-0058">Aromatic hydrocarbons catabolism</keyword>
<reference evidence="6 7" key="1">
    <citation type="submission" date="2018-12" db="EMBL/GenBank/DDBJ databases">
        <title>Sequencing of bacterial isolates from soil warming experiment in Harvard Forest, Massachusetts, USA.</title>
        <authorList>
            <person name="Deangelis K."/>
        </authorList>
    </citation>
    <scope>NUCLEOTIDE SEQUENCE [LARGE SCALE GENOMIC DNA]</scope>
    <source>
        <strain evidence="6 7">EB153</strain>
    </source>
</reference>
<dbReference type="NCBIfam" id="TIGR01409">
    <property type="entry name" value="TAT_signal_seq"/>
    <property type="match status" value="1"/>
</dbReference>
<evidence type="ECO:0000313" key="6">
    <source>
        <dbReference type="EMBL" id="RSL18441.1"/>
    </source>
</evidence>
<dbReference type="InterPro" id="IPR000639">
    <property type="entry name" value="Epox_hydrolase-like"/>
</dbReference>
<comment type="similarity">
    <text evidence="1">Belongs to the peptidase S33 family.</text>
</comment>
<sequence length="446" mass="49539">MEQVGNNSRRRFLKASTMLGLGAAFSEGMIGQAFANSQPIAINEGQIGQNSIRLFHVKIPEVELTELRRRIRAARWPEQELVGDASQGVQLNTMQKVAQYWADEYDWRKVEARLNALPQFTTKIDGLEIFFIHVRSKHENALPLIVTHGWPGSIIEQLKIIDPLTNPTAHGGSASDAFDVVIPSLPGYGFSGKPTTAGWDIAHIARAWVMLMKRLGYTRFVATGGDVGAQVVDELGVQAPPELLGIHSNMPGTVPADVSRALTNHEPPPSGLSAEERHAWDQLDFFYKKGLGYAIEMSNRPQTLYGLMDSPVGLAAWMIDHDARSEELITRAFDGKTEGLTRDDILDNITLYWLTNTAVSAARSYWDYSATAKKGFFDVKGATVPVAVSAFPDEIYTAPRSWAEKAYPKLIHYNKLPKGGHFAAWEQPKFYSEELRASFKPLRDKA</sequence>
<protein>
    <submittedName>
        <fullName evidence="6">Secreted protein</fullName>
    </submittedName>
</protein>
<dbReference type="InterPro" id="IPR010497">
    <property type="entry name" value="Epoxide_hydro_N"/>
</dbReference>
<dbReference type="AlphaFoldDB" id="A0A3R9QK38"/>
<evidence type="ECO:0000256" key="3">
    <source>
        <dbReference type="ARBA" id="ARBA00022801"/>
    </source>
</evidence>